<evidence type="ECO:0000313" key="1">
    <source>
        <dbReference type="EMBL" id="EMY79032.1"/>
    </source>
</evidence>
<proteinExistence type="predicted"/>
<dbReference type="EMBL" id="AOHC02000014">
    <property type="protein sequence ID" value="EMY79032.1"/>
    <property type="molecule type" value="Genomic_DNA"/>
</dbReference>
<organism evidence="1 2">
    <name type="scientific">Leptospira weilii serovar Ranarum str. ICFT</name>
    <dbReference type="NCBI Taxonomy" id="1218598"/>
    <lineage>
        <taxon>Bacteria</taxon>
        <taxon>Pseudomonadati</taxon>
        <taxon>Spirochaetota</taxon>
        <taxon>Spirochaetia</taxon>
        <taxon>Leptospirales</taxon>
        <taxon>Leptospiraceae</taxon>
        <taxon>Leptospira</taxon>
    </lineage>
</organism>
<keyword evidence="2" id="KW-1185">Reference proteome</keyword>
<dbReference type="STRING" id="1218598.LEP1GSC060_0919"/>
<dbReference type="AlphaFoldDB" id="N1WP67"/>
<comment type="caution">
    <text evidence="1">The sequence shown here is derived from an EMBL/GenBank/DDBJ whole genome shotgun (WGS) entry which is preliminary data.</text>
</comment>
<reference evidence="1" key="1">
    <citation type="submission" date="2013-03" db="EMBL/GenBank/DDBJ databases">
        <authorList>
            <person name="Harkins D.M."/>
            <person name="Durkin A.S."/>
            <person name="Brinkac L.M."/>
            <person name="Haft D.H."/>
            <person name="Selengut J.D."/>
            <person name="Sanka R."/>
            <person name="DePew J."/>
            <person name="Purushe J."/>
            <person name="Hartskeerl R.A."/>
            <person name="Ahmed A."/>
            <person name="van der Linden H."/>
            <person name="Goris M.G.A."/>
            <person name="Vinetz J.M."/>
            <person name="Sutton G.G."/>
            <person name="Nierman W.C."/>
            <person name="Fouts D.E."/>
        </authorList>
    </citation>
    <scope>NUCLEOTIDE SEQUENCE [LARGE SCALE GENOMIC DNA]</scope>
    <source>
        <strain evidence="1">ICFT</strain>
    </source>
</reference>
<name>N1WP67_9LEPT</name>
<gene>
    <name evidence="1" type="ORF">LEP1GSC060_0919</name>
</gene>
<accession>N1WP67</accession>
<dbReference type="Proteomes" id="UP000012313">
    <property type="component" value="Unassembled WGS sequence"/>
</dbReference>
<protein>
    <submittedName>
        <fullName evidence="1">Uncharacterized protein</fullName>
    </submittedName>
</protein>
<evidence type="ECO:0000313" key="2">
    <source>
        <dbReference type="Proteomes" id="UP000012313"/>
    </source>
</evidence>
<sequence>MVTKIFKEKYRWAFKKEKSLILDEFVEVTGYNRIYVRTVLRETREKIYFKK</sequence>